<keyword evidence="8" id="KW-1185">Reference proteome</keyword>
<feature type="binding site" evidence="5">
    <location>
        <position position="85"/>
    </location>
    <ligand>
        <name>FAD</name>
        <dbReference type="ChEBI" id="CHEBI:57692"/>
    </ligand>
</feature>
<dbReference type="Pfam" id="PF00732">
    <property type="entry name" value="GMC_oxred_N"/>
    <property type="match status" value="1"/>
</dbReference>
<comment type="similarity">
    <text evidence="2">Belongs to the GMC oxidoreductase family.</text>
</comment>
<evidence type="ECO:0000256" key="5">
    <source>
        <dbReference type="PIRSR" id="PIRSR000137-2"/>
    </source>
</evidence>
<protein>
    <submittedName>
        <fullName evidence="7">Choline dehydrogenase</fullName>
    </submittedName>
</protein>
<dbReference type="GO" id="GO:0050660">
    <property type="term" value="F:flavin adenine dinucleotide binding"/>
    <property type="evidence" value="ECO:0007669"/>
    <property type="project" value="InterPro"/>
</dbReference>
<dbReference type="Gene3D" id="3.30.560.10">
    <property type="entry name" value="Glucose Oxidase, domain 3"/>
    <property type="match status" value="1"/>
</dbReference>
<dbReference type="SUPFAM" id="SSF54373">
    <property type="entry name" value="FAD-linked reductases, C-terminal domain"/>
    <property type="match status" value="1"/>
</dbReference>
<reference evidence="8" key="1">
    <citation type="submission" date="2016-10" db="EMBL/GenBank/DDBJ databases">
        <authorList>
            <person name="Varghese N."/>
            <person name="Submissions S."/>
        </authorList>
    </citation>
    <scope>NUCLEOTIDE SEQUENCE [LARGE SCALE GENOMIC DNA]</scope>
    <source>
        <strain evidence="8">DSM 10146</strain>
    </source>
</reference>
<keyword evidence="3" id="KW-0285">Flavoprotein</keyword>
<dbReference type="SUPFAM" id="SSF51905">
    <property type="entry name" value="FAD/NAD(P)-binding domain"/>
    <property type="match status" value="1"/>
</dbReference>
<sequence length="543" mass="59394">MADITADYVIVGAGSAGCVLANRLSADPAIRVVLLEAGGRDWNPWIHIPVGYFKTMHNPSVDWCYKTEPDPGLNGRSIDWPRGKVLGGSSSLNGLLYVRGQPQDYMRWRQMGNPGWGWDEVLPLFKRSECQERGADEYHGTDGPLSVSNMRLQRPICDAWIAAAQAAGYPYNPDYNGAVQEGVSYFQLTTRNGRRCSAAVAFLNPARSRPNLQIITRAHTQKVLVEGGRASGVVYRDEAGALHTVRAKGEVILSSGAIGSPQLLMLSGIGEASQLREHGIEVLRDMPAVGKNLQDHLQARLVFKCNEPTLNDEVRSLVNQARIALKYALFRAGPMTMAASLATGFMRTAPHLETPDIQFHVQPWSADSPGEGVHPFSAFTMSVCQLRPESRGEIRLRSADAGAYPAIIPRYLSTELDCRTIVEGVKIARRIARHAPLTSKISEEYRPDRTLDLDDYDGTLDWARNHSSSIYHPTGTCRMGPEPGAVVDARLRVKGVQGLRVADCSIMPEIVSGNTNAPAIMIGEKASDMILEDRKAGALQRSA</sequence>
<dbReference type="PANTHER" id="PTHR11552">
    <property type="entry name" value="GLUCOSE-METHANOL-CHOLINE GMC OXIDOREDUCTASE"/>
    <property type="match status" value="1"/>
</dbReference>
<evidence type="ECO:0000259" key="6">
    <source>
        <dbReference type="PROSITE" id="PS00624"/>
    </source>
</evidence>
<evidence type="ECO:0000313" key="8">
    <source>
        <dbReference type="Proteomes" id="UP000198994"/>
    </source>
</evidence>
<dbReference type="STRING" id="282683.SAMN04488105_11719"/>
<name>A0A1G7K382_9RHOB</name>
<evidence type="ECO:0000256" key="2">
    <source>
        <dbReference type="ARBA" id="ARBA00010790"/>
    </source>
</evidence>
<dbReference type="GO" id="GO:0016614">
    <property type="term" value="F:oxidoreductase activity, acting on CH-OH group of donors"/>
    <property type="evidence" value="ECO:0007669"/>
    <property type="project" value="InterPro"/>
</dbReference>
<comment type="cofactor">
    <cofactor evidence="1 5">
        <name>FAD</name>
        <dbReference type="ChEBI" id="CHEBI:57692"/>
    </cofactor>
</comment>
<dbReference type="PROSITE" id="PS00624">
    <property type="entry name" value="GMC_OXRED_2"/>
    <property type="match status" value="1"/>
</dbReference>
<dbReference type="InterPro" id="IPR012132">
    <property type="entry name" value="GMC_OxRdtase"/>
</dbReference>
<evidence type="ECO:0000256" key="1">
    <source>
        <dbReference type="ARBA" id="ARBA00001974"/>
    </source>
</evidence>
<evidence type="ECO:0000256" key="4">
    <source>
        <dbReference type="ARBA" id="ARBA00022827"/>
    </source>
</evidence>
<keyword evidence="4 5" id="KW-0274">FAD</keyword>
<proteinExistence type="inferred from homology"/>
<dbReference type="PIRSF" id="PIRSF000137">
    <property type="entry name" value="Alcohol_oxidase"/>
    <property type="match status" value="1"/>
</dbReference>
<dbReference type="OrthoDB" id="9785276at2"/>
<dbReference type="PANTHER" id="PTHR11552:SF147">
    <property type="entry name" value="CHOLINE DEHYDROGENASE, MITOCHONDRIAL"/>
    <property type="match status" value="1"/>
</dbReference>
<dbReference type="Gene3D" id="3.50.50.60">
    <property type="entry name" value="FAD/NAD(P)-binding domain"/>
    <property type="match status" value="1"/>
</dbReference>
<dbReference type="Pfam" id="PF05199">
    <property type="entry name" value="GMC_oxred_C"/>
    <property type="match status" value="1"/>
</dbReference>
<dbReference type="Proteomes" id="UP000198994">
    <property type="component" value="Unassembled WGS sequence"/>
</dbReference>
<dbReference type="InterPro" id="IPR036188">
    <property type="entry name" value="FAD/NAD-bd_sf"/>
</dbReference>
<gene>
    <name evidence="7" type="ORF">SAMN04488105_11719</name>
</gene>
<evidence type="ECO:0000256" key="3">
    <source>
        <dbReference type="ARBA" id="ARBA00022630"/>
    </source>
</evidence>
<dbReference type="InterPro" id="IPR007867">
    <property type="entry name" value="GMC_OxRtase_C"/>
</dbReference>
<dbReference type="InterPro" id="IPR000172">
    <property type="entry name" value="GMC_OxRdtase_N"/>
</dbReference>
<dbReference type="EMBL" id="FNAV01000017">
    <property type="protein sequence ID" value="SDF31676.1"/>
    <property type="molecule type" value="Genomic_DNA"/>
</dbReference>
<dbReference type="AlphaFoldDB" id="A0A1G7K382"/>
<organism evidence="7 8">
    <name type="scientific">Salipiger thiooxidans</name>
    <dbReference type="NCBI Taxonomy" id="282683"/>
    <lineage>
        <taxon>Bacteria</taxon>
        <taxon>Pseudomonadati</taxon>
        <taxon>Pseudomonadota</taxon>
        <taxon>Alphaproteobacteria</taxon>
        <taxon>Rhodobacterales</taxon>
        <taxon>Roseobacteraceae</taxon>
        <taxon>Salipiger</taxon>
    </lineage>
</organism>
<evidence type="ECO:0000313" key="7">
    <source>
        <dbReference type="EMBL" id="SDF31676.1"/>
    </source>
</evidence>
<accession>A0A1G7K382</accession>
<dbReference type="RefSeq" id="WP_089962880.1">
    <property type="nucleotide sequence ID" value="NZ_FNAV01000017.1"/>
</dbReference>
<feature type="domain" description="Glucose-methanol-choline oxidoreductase N-terminal" evidence="6">
    <location>
        <begin position="256"/>
        <end position="270"/>
    </location>
</feature>